<name>A0A8T2N9A4_9TELE</name>
<gene>
    <name evidence="1" type="ORF">JZ751_003439</name>
</gene>
<dbReference type="Proteomes" id="UP000824540">
    <property type="component" value="Unassembled WGS sequence"/>
</dbReference>
<evidence type="ECO:0000313" key="1">
    <source>
        <dbReference type="EMBL" id="KAG9335960.1"/>
    </source>
</evidence>
<dbReference type="EMBL" id="JAFBMS010000105">
    <property type="protein sequence ID" value="KAG9335960.1"/>
    <property type="molecule type" value="Genomic_DNA"/>
</dbReference>
<protein>
    <submittedName>
        <fullName evidence="1">Uncharacterized protein</fullName>
    </submittedName>
</protein>
<organism evidence="1 2">
    <name type="scientific">Albula glossodonta</name>
    <name type="common">roundjaw bonefish</name>
    <dbReference type="NCBI Taxonomy" id="121402"/>
    <lineage>
        <taxon>Eukaryota</taxon>
        <taxon>Metazoa</taxon>
        <taxon>Chordata</taxon>
        <taxon>Craniata</taxon>
        <taxon>Vertebrata</taxon>
        <taxon>Euteleostomi</taxon>
        <taxon>Actinopterygii</taxon>
        <taxon>Neopterygii</taxon>
        <taxon>Teleostei</taxon>
        <taxon>Albuliformes</taxon>
        <taxon>Albulidae</taxon>
        <taxon>Albula</taxon>
    </lineage>
</organism>
<keyword evidence="2" id="KW-1185">Reference proteome</keyword>
<proteinExistence type="predicted"/>
<evidence type="ECO:0000313" key="2">
    <source>
        <dbReference type="Proteomes" id="UP000824540"/>
    </source>
</evidence>
<dbReference type="AlphaFoldDB" id="A0A8T2N9A4"/>
<reference evidence="1" key="1">
    <citation type="thesis" date="2021" institute="BYU ScholarsArchive" country="Provo, UT, USA">
        <title>Applications of and Algorithms for Genome Assembly and Genomic Analyses with an Emphasis on Marine Teleosts.</title>
        <authorList>
            <person name="Pickett B.D."/>
        </authorList>
    </citation>
    <scope>NUCLEOTIDE SEQUENCE</scope>
    <source>
        <strain evidence="1">HI-2016</strain>
    </source>
</reference>
<accession>A0A8T2N9A4</accession>
<comment type="caution">
    <text evidence="1">The sequence shown here is derived from an EMBL/GenBank/DDBJ whole genome shotgun (WGS) entry which is preliminary data.</text>
</comment>
<sequence length="172" mass="17957">MTASVWISPLAALDKEELQAKPSVERHCLSVCFVLIERDPGTARLGRNVTAGTGLFSGHLSAPCHSPPSNTPPSVHYGSAVPLLQDTGRKILGGGGVDAAVCGNPSEDIATSPPRCTKYQVPPPTLHPTPPPGPVMEEWAGLGDSVSLLAAHPQRGAFYLGQSEGADPWRHG</sequence>